<reference evidence="4 5" key="1">
    <citation type="submission" date="2019-09" db="EMBL/GenBank/DDBJ databases">
        <title>Arenimonas chukotkensis sp. nov., a bacterium isolated from Chukotka hot spring, Arctic region, Russia.</title>
        <authorList>
            <person name="Zayulina K.S."/>
            <person name="Prokofeva M.I."/>
            <person name="Elcheninov A.G."/>
            <person name="Novikov A."/>
            <person name="Kochetkova T.V."/>
            <person name="Kublanov I.V."/>
        </authorList>
    </citation>
    <scope>NUCLEOTIDE SEQUENCE [LARGE SCALE GENOMIC DNA]</scope>
    <source>
        <strain evidence="4 5">3729k</strain>
    </source>
</reference>
<evidence type="ECO:0000259" key="3">
    <source>
        <dbReference type="Pfam" id="PF20943"/>
    </source>
</evidence>
<feature type="chain" id="PRO_5022906355" evidence="1">
    <location>
        <begin position="21"/>
        <end position="391"/>
    </location>
</feature>
<dbReference type="Pfam" id="PF20943">
    <property type="entry name" value="DUF4785_3rd"/>
    <property type="match status" value="1"/>
</dbReference>
<feature type="domain" description="DUF4785" evidence="2">
    <location>
        <begin position="44"/>
        <end position="182"/>
    </location>
</feature>
<dbReference type="InterPro" id="IPR031979">
    <property type="entry name" value="DUF4785_N"/>
</dbReference>
<reference evidence="4 5" key="2">
    <citation type="submission" date="2019-09" db="EMBL/GenBank/DDBJ databases">
        <authorList>
            <person name="Mazur A."/>
        </authorList>
    </citation>
    <scope>NUCLEOTIDE SEQUENCE [LARGE SCALE GENOMIC DNA]</scope>
    <source>
        <strain evidence="4 5">3729k</strain>
    </source>
</reference>
<dbReference type="EMBL" id="VUOD01000001">
    <property type="protein sequence ID" value="KAA2286104.1"/>
    <property type="molecule type" value="Genomic_DNA"/>
</dbReference>
<dbReference type="Gene3D" id="2.60.120.1370">
    <property type="match status" value="1"/>
</dbReference>
<feature type="signal peptide" evidence="1">
    <location>
        <begin position="1"/>
        <end position="20"/>
    </location>
</feature>
<evidence type="ECO:0000313" key="4">
    <source>
        <dbReference type="EMBL" id="KAA2286104.1"/>
    </source>
</evidence>
<dbReference type="InterPro" id="IPR048295">
    <property type="entry name" value="DUF4785_C"/>
</dbReference>
<keyword evidence="1" id="KW-0732">Signal</keyword>
<keyword evidence="5" id="KW-1185">Reference proteome</keyword>
<dbReference type="RefSeq" id="WP_149859323.1">
    <property type="nucleotide sequence ID" value="NZ_VUOD01000001.1"/>
</dbReference>
<sequence>MRTYRILSCLSLLLAAGVQAGELLPAGAGDLRPASLVSAPLPERAVERAPVQFAWALDPAEEITAAVAHRAESREYWLVAEAGQLRRGLDIDTTAPGAVIRISPETGARPVPAGGVRVGRGGRWLAEAESFQRRAAAAELRAAGMAVPEGSVVLQLAASHGRGRFQLQVPEARGRYLVHVFEPDSPYVLSIQAERPRALAGESLEVAVALSRGRQRLGASRLEAELVSPDGQRFPLQLRKGVAHLSAPIQGSAVPGLWEVHVFAGAVDGGQVVQREARTAIEISRPTARLAGGYRLDARTLHVELPVQVAAAGRYELRGTLYATGPDGVARPVAQAHTARWLQPGSRKLSLPFGVRLLPPGYGAPFEVRHLELKDQSRMGTLETRELALRQ</sequence>
<name>A0A5B2ZFW8_9GAMM</name>
<evidence type="ECO:0000256" key="1">
    <source>
        <dbReference type="SAM" id="SignalP"/>
    </source>
</evidence>
<protein>
    <submittedName>
        <fullName evidence="4">DUF4785 family protein</fullName>
    </submittedName>
</protein>
<comment type="caution">
    <text evidence="4">The sequence shown here is derived from an EMBL/GenBank/DDBJ whole genome shotgun (WGS) entry which is preliminary data.</text>
</comment>
<organism evidence="4 5">
    <name type="scientific">Arenimonas fontis</name>
    <dbReference type="NCBI Taxonomy" id="2608255"/>
    <lineage>
        <taxon>Bacteria</taxon>
        <taxon>Pseudomonadati</taxon>
        <taxon>Pseudomonadota</taxon>
        <taxon>Gammaproteobacteria</taxon>
        <taxon>Lysobacterales</taxon>
        <taxon>Lysobacteraceae</taxon>
        <taxon>Arenimonas</taxon>
    </lineage>
</organism>
<gene>
    <name evidence="4" type="ORF">F0415_00960</name>
</gene>
<dbReference type="AlphaFoldDB" id="A0A5B2ZFW8"/>
<accession>A0A5B2ZFW8</accession>
<proteinExistence type="predicted"/>
<dbReference type="Proteomes" id="UP000322165">
    <property type="component" value="Unassembled WGS sequence"/>
</dbReference>
<evidence type="ECO:0000259" key="2">
    <source>
        <dbReference type="Pfam" id="PF16024"/>
    </source>
</evidence>
<evidence type="ECO:0000313" key="5">
    <source>
        <dbReference type="Proteomes" id="UP000322165"/>
    </source>
</evidence>
<dbReference type="Gene3D" id="2.60.40.3870">
    <property type="entry name" value="Uncharacterised protein PF16024, DUF4785"/>
    <property type="match status" value="1"/>
</dbReference>
<dbReference type="Pfam" id="PF16024">
    <property type="entry name" value="DUF4785_1st"/>
    <property type="match status" value="1"/>
</dbReference>
<feature type="domain" description="DUF4785" evidence="3">
    <location>
        <begin position="287"/>
        <end position="388"/>
    </location>
</feature>